<dbReference type="AlphaFoldDB" id="A0A1X7SJE1"/>
<dbReference type="eggNOG" id="KOG4585">
    <property type="taxonomic scope" value="Eukaryota"/>
</dbReference>
<dbReference type="EnsemblMetazoa" id="Aqu2.1.02227_001">
    <property type="protein sequence ID" value="Aqu2.1.02227_001"/>
    <property type="gene ID" value="Aqu2.1.02227"/>
</dbReference>
<proteinExistence type="predicted"/>
<dbReference type="OrthoDB" id="2668416at2759"/>
<reference evidence="1" key="1">
    <citation type="submission" date="2017-05" db="UniProtKB">
        <authorList>
            <consortium name="EnsemblMetazoa"/>
        </authorList>
    </citation>
    <scope>IDENTIFICATION</scope>
</reference>
<accession>A0A1X7SJE1</accession>
<evidence type="ECO:0000313" key="1">
    <source>
        <dbReference type="EnsemblMetazoa" id="Aqu2.1.02227_001"/>
    </source>
</evidence>
<sequence>MGKALILAVLLKKHILAKKRAALAERRRVNRIKRFRLFAAKQARERMLFALILTTAYSYTIMKPGKVLWSKERSGVWWDEMVMNVFSENDWIENFRVSRTTFIYLCNEIRTEIQKEDTVMRKACTVEKRVGVTIWFLSTGSDFRTISHLFGISKSLVCVVVREVCHAVGLEEFMMPECSLILIFTKNAKKEACYQTGQLIFMVKPSHFFYLAIQPIHFNHG</sequence>
<protein>
    <recommendedName>
        <fullName evidence="2">Transposase Helix-turn-helix domain-containing protein</fullName>
    </recommendedName>
</protein>
<dbReference type="STRING" id="400682.A0A1X7SJE1"/>
<name>A0A1X7SJE1_AMPQE</name>
<evidence type="ECO:0008006" key="2">
    <source>
        <dbReference type="Google" id="ProtNLM"/>
    </source>
</evidence>
<organism evidence="1">
    <name type="scientific">Amphimedon queenslandica</name>
    <name type="common">Sponge</name>
    <dbReference type="NCBI Taxonomy" id="400682"/>
    <lineage>
        <taxon>Eukaryota</taxon>
        <taxon>Metazoa</taxon>
        <taxon>Porifera</taxon>
        <taxon>Demospongiae</taxon>
        <taxon>Heteroscleromorpha</taxon>
        <taxon>Haplosclerida</taxon>
        <taxon>Niphatidae</taxon>
        <taxon>Amphimedon</taxon>
    </lineage>
</organism>
<dbReference type="InParanoid" id="A0A1X7SJE1"/>
<dbReference type="OMA" id="ARERMLF"/>